<name>A0A1T3NQ04_9ACTN</name>
<dbReference type="Pfam" id="PF12730">
    <property type="entry name" value="ABC2_membrane_4"/>
    <property type="match status" value="1"/>
</dbReference>
<dbReference type="GO" id="GO:0140359">
    <property type="term" value="F:ABC-type transporter activity"/>
    <property type="evidence" value="ECO:0007669"/>
    <property type="project" value="InterPro"/>
</dbReference>
<feature type="transmembrane region" description="Helical" evidence="1">
    <location>
        <begin position="260"/>
        <end position="279"/>
    </location>
</feature>
<keyword evidence="1" id="KW-1133">Transmembrane helix</keyword>
<reference evidence="2 3" key="1">
    <citation type="submission" date="2017-03" db="EMBL/GenBank/DDBJ databases">
        <title>Draft genome sequence of Streptomyces scabrisporus NF3, endophyte isolated from Amphipterygium adstringens.</title>
        <authorList>
            <person name="Vazquez M."/>
            <person name="Ceapa C.D."/>
            <person name="Rodriguez Luna D."/>
            <person name="Sanchez Esquivel S."/>
        </authorList>
    </citation>
    <scope>NUCLEOTIDE SEQUENCE [LARGE SCALE GENOMIC DNA]</scope>
    <source>
        <strain evidence="2 3">NF3</strain>
    </source>
</reference>
<keyword evidence="1" id="KW-0812">Transmembrane</keyword>
<dbReference type="STRING" id="159449.B4N89_32095"/>
<gene>
    <name evidence="2" type="ORF">B4N89_32095</name>
</gene>
<proteinExistence type="predicted"/>
<dbReference type="RefSeq" id="WP_078979995.1">
    <property type="nucleotide sequence ID" value="NZ_MWQN01000002.1"/>
</dbReference>
<evidence type="ECO:0000256" key="1">
    <source>
        <dbReference type="SAM" id="Phobius"/>
    </source>
</evidence>
<dbReference type="GO" id="GO:0005886">
    <property type="term" value="C:plasma membrane"/>
    <property type="evidence" value="ECO:0007669"/>
    <property type="project" value="UniProtKB-SubCell"/>
</dbReference>
<dbReference type="PANTHER" id="PTHR37305:SF1">
    <property type="entry name" value="MEMBRANE PROTEIN"/>
    <property type="match status" value="1"/>
</dbReference>
<dbReference type="EMBL" id="MWQN01000002">
    <property type="protein sequence ID" value="OPC78790.1"/>
    <property type="molecule type" value="Genomic_DNA"/>
</dbReference>
<dbReference type="PANTHER" id="PTHR37305">
    <property type="entry name" value="INTEGRAL MEMBRANE PROTEIN-RELATED"/>
    <property type="match status" value="1"/>
</dbReference>
<feature type="transmembrane region" description="Helical" evidence="1">
    <location>
        <begin position="208"/>
        <end position="229"/>
    </location>
</feature>
<comment type="caution">
    <text evidence="2">The sequence shown here is derived from an EMBL/GenBank/DDBJ whole genome shotgun (WGS) entry which is preliminary data.</text>
</comment>
<accession>A0A1T3NQ04</accession>
<dbReference type="OrthoDB" id="3297477at2"/>
<keyword evidence="1" id="KW-0472">Membrane</keyword>
<feature type="transmembrane region" description="Helical" evidence="1">
    <location>
        <begin position="132"/>
        <end position="159"/>
    </location>
</feature>
<organism evidence="2 3">
    <name type="scientific">Embleya scabrispora</name>
    <dbReference type="NCBI Taxonomy" id="159449"/>
    <lineage>
        <taxon>Bacteria</taxon>
        <taxon>Bacillati</taxon>
        <taxon>Actinomycetota</taxon>
        <taxon>Actinomycetes</taxon>
        <taxon>Kitasatosporales</taxon>
        <taxon>Streptomycetaceae</taxon>
        <taxon>Embleya</taxon>
    </lineage>
</organism>
<evidence type="ECO:0000313" key="2">
    <source>
        <dbReference type="EMBL" id="OPC78790.1"/>
    </source>
</evidence>
<feature type="transmembrane region" description="Helical" evidence="1">
    <location>
        <begin position="179"/>
        <end position="201"/>
    </location>
</feature>
<protein>
    <submittedName>
        <fullName evidence="2">ABC transporter permease</fullName>
    </submittedName>
</protein>
<feature type="transmembrane region" description="Helical" evidence="1">
    <location>
        <begin position="48"/>
        <end position="70"/>
    </location>
</feature>
<dbReference type="AlphaFoldDB" id="A0A1T3NQ04"/>
<feature type="transmembrane region" description="Helical" evidence="1">
    <location>
        <begin position="90"/>
        <end position="111"/>
    </location>
</feature>
<keyword evidence="3" id="KW-1185">Reference proteome</keyword>
<evidence type="ECO:0000313" key="3">
    <source>
        <dbReference type="Proteomes" id="UP000190037"/>
    </source>
</evidence>
<dbReference type="Proteomes" id="UP000190037">
    <property type="component" value="Unassembled WGS sequence"/>
</dbReference>
<sequence>MSTTITPGTPAPAPTPDFASRAAGRGRVTFVRVLRAEWIKLRSLRSTFWVLVAAVFVVIALGLLVTSGTVDRWPDTGAAERARFSAPNASLTGLYLAQLAIGVLGVLVITGEYATGSIRATMSAVPHRLPVLWAKAAVFGAVTFVLMLGTSLIAFLAGQAVLSKEHIDVALGDPGVPRVVVGVALYLAITGVLALGVGAIVRNAAGGIAIVFGLLLVLPQVVQALPTAWQDHITRYLPSEAGQAFTRWHPSADALSPTTGITVFALYTAATLAAAAVLLRRRDA</sequence>